<dbReference type="AlphaFoldDB" id="A0A2P2MWH7"/>
<dbReference type="EMBL" id="GGEC01054095">
    <property type="protein sequence ID" value="MBX34579.1"/>
    <property type="molecule type" value="Transcribed_RNA"/>
</dbReference>
<name>A0A2P2MWH7_RHIMU</name>
<evidence type="ECO:0000313" key="1">
    <source>
        <dbReference type="EMBL" id="MBX34579.1"/>
    </source>
</evidence>
<reference evidence="1" key="1">
    <citation type="submission" date="2018-02" db="EMBL/GenBank/DDBJ databases">
        <title>Rhizophora mucronata_Transcriptome.</title>
        <authorList>
            <person name="Meera S.P."/>
            <person name="Sreeshan A."/>
            <person name="Augustine A."/>
        </authorList>
    </citation>
    <scope>NUCLEOTIDE SEQUENCE</scope>
    <source>
        <tissue evidence="1">Leaf</tissue>
    </source>
</reference>
<proteinExistence type="predicted"/>
<accession>A0A2P2MWH7</accession>
<protein>
    <submittedName>
        <fullName evidence="1">ATP binding protein</fullName>
    </submittedName>
</protein>
<sequence>MLLLLKLCNRANRLGLSHQLPWSLPLH</sequence>
<organism evidence="1">
    <name type="scientific">Rhizophora mucronata</name>
    <name type="common">Asiatic mangrove</name>
    <dbReference type="NCBI Taxonomy" id="61149"/>
    <lineage>
        <taxon>Eukaryota</taxon>
        <taxon>Viridiplantae</taxon>
        <taxon>Streptophyta</taxon>
        <taxon>Embryophyta</taxon>
        <taxon>Tracheophyta</taxon>
        <taxon>Spermatophyta</taxon>
        <taxon>Magnoliopsida</taxon>
        <taxon>eudicotyledons</taxon>
        <taxon>Gunneridae</taxon>
        <taxon>Pentapetalae</taxon>
        <taxon>rosids</taxon>
        <taxon>fabids</taxon>
        <taxon>Malpighiales</taxon>
        <taxon>Rhizophoraceae</taxon>
        <taxon>Rhizophora</taxon>
    </lineage>
</organism>